<reference evidence="1 2" key="1">
    <citation type="journal article" date="2022" name="G3 (Bethesda)">
        <title>Whole-genome sequence and methylome profiling of the almond [Prunus dulcis (Mill.) D.A. Webb] cultivar 'Nonpareil'.</title>
        <authorList>
            <person name="D'Amico-Willman K.M."/>
            <person name="Ouma W.Z."/>
            <person name="Meulia T."/>
            <person name="Sideli G.M."/>
            <person name="Gradziel T.M."/>
            <person name="Fresnedo-Ramirez J."/>
        </authorList>
    </citation>
    <scope>NUCLEOTIDE SEQUENCE [LARGE SCALE GENOMIC DNA]</scope>
    <source>
        <strain evidence="1">Clone GOH B32 T37-40</strain>
    </source>
</reference>
<proteinExistence type="predicted"/>
<name>A0AAD4W7K5_PRUDU</name>
<evidence type="ECO:0000313" key="2">
    <source>
        <dbReference type="Proteomes" id="UP001054821"/>
    </source>
</evidence>
<dbReference type="AlphaFoldDB" id="A0AAD4W7K5"/>
<dbReference type="Proteomes" id="UP001054821">
    <property type="component" value="Chromosome 3"/>
</dbReference>
<dbReference type="EMBL" id="JAJFAZ020000003">
    <property type="protein sequence ID" value="KAI5338400.1"/>
    <property type="molecule type" value="Genomic_DNA"/>
</dbReference>
<organism evidence="1 2">
    <name type="scientific">Prunus dulcis</name>
    <name type="common">Almond</name>
    <name type="synonym">Amygdalus dulcis</name>
    <dbReference type="NCBI Taxonomy" id="3755"/>
    <lineage>
        <taxon>Eukaryota</taxon>
        <taxon>Viridiplantae</taxon>
        <taxon>Streptophyta</taxon>
        <taxon>Embryophyta</taxon>
        <taxon>Tracheophyta</taxon>
        <taxon>Spermatophyta</taxon>
        <taxon>Magnoliopsida</taxon>
        <taxon>eudicotyledons</taxon>
        <taxon>Gunneridae</taxon>
        <taxon>Pentapetalae</taxon>
        <taxon>rosids</taxon>
        <taxon>fabids</taxon>
        <taxon>Rosales</taxon>
        <taxon>Rosaceae</taxon>
        <taxon>Amygdaloideae</taxon>
        <taxon>Amygdaleae</taxon>
        <taxon>Prunus</taxon>
    </lineage>
</organism>
<comment type="caution">
    <text evidence="1">The sequence shown here is derived from an EMBL/GenBank/DDBJ whole genome shotgun (WGS) entry which is preliminary data.</text>
</comment>
<evidence type="ECO:0000313" key="1">
    <source>
        <dbReference type="EMBL" id="KAI5338400.1"/>
    </source>
</evidence>
<keyword evidence="2" id="KW-1185">Reference proteome</keyword>
<accession>A0AAD4W7K5</accession>
<sequence>MNMSALLVIADDVFALLMLLNRRKRLALRGLLDPNIGLQLERSGIGLSEKVVPVMETWNASGTDILFYGSYRCSGYKFTWSNYPKNAANVQAQLNKGSGNLPLLQQWGNFTTHFSVVYSSNNHPILIQVFKDLLKTPDARNMRHKSHSAALQHGIETDTTNLRLSSEITSVASGKKIVAELDPPNMFQLIHTQDTGFHGVVNDCGHDDSPITPTESEFDMEERLKECLLLLQCVWMRKFNSKDFINDEI</sequence>
<gene>
    <name evidence="1" type="ORF">L3X38_017671</name>
</gene>
<protein>
    <submittedName>
        <fullName evidence="1">Uncharacterized protein</fullName>
    </submittedName>
</protein>